<name>A0A6M3XZ41_9ZZZZ</name>
<evidence type="ECO:0000313" key="1">
    <source>
        <dbReference type="EMBL" id="QJI03082.1"/>
    </source>
</evidence>
<dbReference type="EMBL" id="MT145056">
    <property type="protein sequence ID" value="QJI03082.1"/>
    <property type="molecule type" value="Genomic_DNA"/>
</dbReference>
<organism evidence="1">
    <name type="scientific">viral metagenome</name>
    <dbReference type="NCBI Taxonomy" id="1070528"/>
    <lineage>
        <taxon>unclassified sequences</taxon>
        <taxon>metagenomes</taxon>
        <taxon>organismal metagenomes</taxon>
    </lineage>
</organism>
<accession>A0A6M3XZ41</accession>
<gene>
    <name evidence="1" type="ORF">TM448B04028_0011</name>
</gene>
<sequence>MSKEIKNWEEGLSDIINRFSDDSYFELIDGYIPLEDFIRQTLQSQKDKLRETIRGMKKEYAKLFPACLCKNEKHECGYSNQEGYSEALNQVLSLIEKEI</sequence>
<protein>
    <submittedName>
        <fullName evidence="1">Uncharacterized protein</fullName>
    </submittedName>
</protein>
<proteinExistence type="predicted"/>
<dbReference type="AlphaFoldDB" id="A0A6M3XZ41"/>
<reference evidence="1" key="1">
    <citation type="submission" date="2020-03" db="EMBL/GenBank/DDBJ databases">
        <title>The deep terrestrial virosphere.</title>
        <authorList>
            <person name="Holmfeldt K."/>
            <person name="Nilsson E."/>
            <person name="Simone D."/>
            <person name="Lopez-Fernandez M."/>
            <person name="Wu X."/>
            <person name="de Brujin I."/>
            <person name="Lundin D."/>
            <person name="Andersson A."/>
            <person name="Bertilsson S."/>
            <person name="Dopson M."/>
        </authorList>
    </citation>
    <scope>NUCLEOTIDE SEQUENCE</scope>
    <source>
        <strain evidence="1">TM448B04028</strain>
    </source>
</reference>